<dbReference type="GO" id="GO:0016887">
    <property type="term" value="F:ATP hydrolysis activity"/>
    <property type="evidence" value="ECO:0007669"/>
    <property type="project" value="InterPro"/>
</dbReference>
<dbReference type="Pfam" id="PF17863">
    <property type="entry name" value="AAA_lid_2"/>
    <property type="match status" value="1"/>
</dbReference>
<evidence type="ECO:0008006" key="6">
    <source>
        <dbReference type="Google" id="ProtNLM"/>
    </source>
</evidence>
<dbReference type="Gene3D" id="3.40.50.300">
    <property type="entry name" value="P-loop containing nucleotide triphosphate hydrolases"/>
    <property type="match status" value="1"/>
</dbReference>
<keyword evidence="1" id="KW-0812">Transmembrane</keyword>
<dbReference type="InterPro" id="IPR011703">
    <property type="entry name" value="ATPase_AAA-3"/>
</dbReference>
<organism evidence="4 5">
    <name type="scientific">Candidatus Yanofskybacteria bacterium RIFCSPHIGHO2_02_FULL_38_22b</name>
    <dbReference type="NCBI Taxonomy" id="1802673"/>
    <lineage>
        <taxon>Bacteria</taxon>
        <taxon>Candidatus Yanofskyibacteriota</taxon>
    </lineage>
</organism>
<dbReference type="Proteomes" id="UP000176834">
    <property type="component" value="Unassembled WGS sequence"/>
</dbReference>
<dbReference type="InterPro" id="IPR027417">
    <property type="entry name" value="P-loop_NTPase"/>
</dbReference>
<comment type="caution">
    <text evidence="4">The sequence shown here is derived from an EMBL/GenBank/DDBJ whole genome shotgun (WGS) entry which is preliminary data.</text>
</comment>
<dbReference type="InterPro" id="IPR050764">
    <property type="entry name" value="CbbQ/NirQ/NorQ/GpvN"/>
</dbReference>
<gene>
    <name evidence="4" type="ORF">A3B86_02445</name>
</gene>
<evidence type="ECO:0000256" key="1">
    <source>
        <dbReference type="SAM" id="Phobius"/>
    </source>
</evidence>
<feature type="transmembrane region" description="Helical" evidence="1">
    <location>
        <begin position="21"/>
        <end position="42"/>
    </location>
</feature>
<name>A0A1F8F3F6_9BACT</name>
<evidence type="ECO:0000259" key="3">
    <source>
        <dbReference type="Pfam" id="PF17863"/>
    </source>
</evidence>
<keyword evidence="1" id="KW-0472">Membrane</keyword>
<keyword evidence="1" id="KW-1133">Transmembrane helix</keyword>
<evidence type="ECO:0000259" key="2">
    <source>
        <dbReference type="Pfam" id="PF07726"/>
    </source>
</evidence>
<dbReference type="SUPFAM" id="SSF52540">
    <property type="entry name" value="P-loop containing nucleoside triphosphate hydrolases"/>
    <property type="match status" value="1"/>
</dbReference>
<dbReference type="PIRSF" id="PIRSF002849">
    <property type="entry name" value="AAA_ATPase_chaperone_MoxR_prd"/>
    <property type="match status" value="1"/>
</dbReference>
<evidence type="ECO:0000313" key="5">
    <source>
        <dbReference type="Proteomes" id="UP000176834"/>
    </source>
</evidence>
<dbReference type="GO" id="GO:0005524">
    <property type="term" value="F:ATP binding"/>
    <property type="evidence" value="ECO:0007669"/>
    <property type="project" value="InterPro"/>
</dbReference>
<proteinExistence type="predicted"/>
<accession>A0A1F8F3F6</accession>
<dbReference type="Gene3D" id="1.10.8.80">
    <property type="entry name" value="Magnesium chelatase subunit I, C-Terminal domain"/>
    <property type="match status" value="1"/>
</dbReference>
<sequence>MIRNSKEGREFVKEVIRQPMKFVFGANRAIFGTVMAFITPMWRDDKLGKKQAQAHVYLEDWHGRGKTAILTHLSSALRADISKFVGTIDMMPKDLIGKEERDVITGTRTLMKGPLHCHVLAYDELTRTPAKSLTALLTGMEGAHVMMNTTDPNTGIIKSEPYPLYPVPGDPKGRDFFIVLATSNPIELEGTFPLSPAQQDRFTYRFKIGLPPREDEMRIESENVVNEKVEVIGDLSDLLDIAEMVDSLRLSDQARELVQRYNDNSRPYSQDIEDFGEKRKRYADSSLVEFINKYVACGCSPRRNYHLKAAAKAYAWMTGENEVVLAEHVKAIAPSVMQHVFMLQPSTLSDDVSPRKIVERILAETWIPK</sequence>
<protein>
    <recommendedName>
        <fullName evidence="6">ATPase dynein-related AAA domain-containing protein</fullName>
    </recommendedName>
</protein>
<reference evidence="4 5" key="1">
    <citation type="journal article" date="2016" name="Nat. Commun.">
        <title>Thousands of microbial genomes shed light on interconnected biogeochemical processes in an aquifer system.</title>
        <authorList>
            <person name="Anantharaman K."/>
            <person name="Brown C.T."/>
            <person name="Hug L.A."/>
            <person name="Sharon I."/>
            <person name="Castelle C.J."/>
            <person name="Probst A.J."/>
            <person name="Thomas B.C."/>
            <person name="Singh A."/>
            <person name="Wilkins M.J."/>
            <person name="Karaoz U."/>
            <person name="Brodie E.L."/>
            <person name="Williams K.H."/>
            <person name="Hubbard S.S."/>
            <person name="Banfield J.F."/>
        </authorList>
    </citation>
    <scope>NUCLEOTIDE SEQUENCE [LARGE SCALE GENOMIC DNA]</scope>
</reference>
<dbReference type="PANTHER" id="PTHR42759:SF1">
    <property type="entry name" value="MAGNESIUM-CHELATASE SUBUNIT CHLD"/>
    <property type="match status" value="1"/>
</dbReference>
<dbReference type="InterPro" id="IPR041628">
    <property type="entry name" value="ChlI/MoxR_AAA_lid"/>
</dbReference>
<evidence type="ECO:0000313" key="4">
    <source>
        <dbReference type="EMBL" id="OGN07674.1"/>
    </source>
</evidence>
<dbReference type="PANTHER" id="PTHR42759">
    <property type="entry name" value="MOXR FAMILY PROTEIN"/>
    <property type="match status" value="1"/>
</dbReference>
<feature type="domain" description="ATPase AAA-3" evidence="2">
    <location>
        <begin position="55"/>
        <end position="149"/>
    </location>
</feature>
<dbReference type="Pfam" id="PF07726">
    <property type="entry name" value="AAA_3"/>
    <property type="match status" value="2"/>
</dbReference>
<dbReference type="EMBL" id="MGJN01000003">
    <property type="protein sequence ID" value="OGN07674.1"/>
    <property type="molecule type" value="Genomic_DNA"/>
</dbReference>
<dbReference type="AlphaFoldDB" id="A0A1F8F3F6"/>
<feature type="domain" description="ChlI/MoxR AAA lid" evidence="3">
    <location>
        <begin position="292"/>
        <end position="359"/>
    </location>
</feature>
<feature type="domain" description="ATPase AAA-3" evidence="2">
    <location>
        <begin position="175"/>
        <end position="203"/>
    </location>
</feature>